<dbReference type="InterPro" id="IPR016163">
    <property type="entry name" value="Ald_DH_C"/>
</dbReference>
<proteinExistence type="inferred from homology"/>
<feature type="active site" evidence="3">
    <location>
        <position position="245"/>
    </location>
</feature>
<name>A0A1L3ZWA7_9SPHN</name>
<reference evidence="7" key="1">
    <citation type="submission" date="2016-11" db="EMBL/GenBank/DDBJ databases">
        <title>Complete Genome Sequence of alachlor-degrading Sphingomonas sp. strain JJ-A5.</title>
        <authorList>
            <person name="Lee H."/>
            <person name="Ka J.-O."/>
        </authorList>
    </citation>
    <scope>NUCLEOTIDE SEQUENCE [LARGE SCALE GENOMIC DNA]</scope>
    <source>
        <strain evidence="7">JJ-A5</strain>
    </source>
</reference>
<dbReference type="Gene3D" id="3.40.309.10">
    <property type="entry name" value="Aldehyde Dehydrogenase, Chain A, domain 2"/>
    <property type="match status" value="1"/>
</dbReference>
<dbReference type="EMBL" id="CP018221">
    <property type="protein sequence ID" value="API59914.1"/>
    <property type="molecule type" value="Genomic_DNA"/>
</dbReference>
<dbReference type="FunFam" id="3.40.605.10:FF:000007">
    <property type="entry name" value="NAD/NADP-dependent betaine aldehyde dehydrogenase"/>
    <property type="match status" value="1"/>
</dbReference>
<comment type="similarity">
    <text evidence="1 4">Belongs to the aldehyde dehydrogenase family.</text>
</comment>
<dbReference type="InterPro" id="IPR016162">
    <property type="entry name" value="Ald_DH_N"/>
</dbReference>
<organism evidence="6 7">
    <name type="scientific">Tardibacter chloracetimidivorans</name>
    <dbReference type="NCBI Taxonomy" id="1921510"/>
    <lineage>
        <taxon>Bacteria</taxon>
        <taxon>Pseudomonadati</taxon>
        <taxon>Pseudomonadota</taxon>
        <taxon>Alphaproteobacteria</taxon>
        <taxon>Sphingomonadales</taxon>
        <taxon>Sphingomonadaceae</taxon>
        <taxon>Tardibacter</taxon>
    </lineage>
</organism>
<dbReference type="InterPro" id="IPR029510">
    <property type="entry name" value="Ald_DH_CS_GLU"/>
</dbReference>
<dbReference type="Proteomes" id="UP000182063">
    <property type="component" value="Chromosome"/>
</dbReference>
<keyword evidence="2 4" id="KW-0560">Oxidoreductase</keyword>
<evidence type="ECO:0000313" key="6">
    <source>
        <dbReference type="EMBL" id="API59914.1"/>
    </source>
</evidence>
<dbReference type="Pfam" id="PF00171">
    <property type="entry name" value="Aldedh"/>
    <property type="match status" value="1"/>
</dbReference>
<evidence type="ECO:0000256" key="3">
    <source>
        <dbReference type="PROSITE-ProRule" id="PRU10007"/>
    </source>
</evidence>
<feature type="domain" description="Aldehyde dehydrogenase" evidence="5">
    <location>
        <begin position="12"/>
        <end position="471"/>
    </location>
</feature>
<accession>A0A1L3ZWA7</accession>
<dbReference type="PANTHER" id="PTHR11699">
    <property type="entry name" value="ALDEHYDE DEHYDROGENASE-RELATED"/>
    <property type="match status" value="1"/>
</dbReference>
<evidence type="ECO:0000256" key="2">
    <source>
        <dbReference type="ARBA" id="ARBA00023002"/>
    </source>
</evidence>
<dbReference type="PROSITE" id="PS00687">
    <property type="entry name" value="ALDEHYDE_DEHYDR_GLU"/>
    <property type="match status" value="1"/>
</dbReference>
<gene>
    <name evidence="6" type="ORF">BSL82_11820</name>
</gene>
<evidence type="ECO:0000256" key="4">
    <source>
        <dbReference type="RuleBase" id="RU003345"/>
    </source>
</evidence>
<dbReference type="GO" id="GO:0016620">
    <property type="term" value="F:oxidoreductase activity, acting on the aldehyde or oxo group of donors, NAD or NADP as acceptor"/>
    <property type="evidence" value="ECO:0007669"/>
    <property type="project" value="InterPro"/>
</dbReference>
<sequence length="479" mass="50785">MMQGENYIDGRWRHGASTFETRNPSDLDEAVGIYHKAAPEEVAEAMAAAHRALPGWRAFNAQLRTDLLRAVGDRLMASREEIGRLLSREEGKTLAEGIGETIRAAQCFQYYSGEVLRHPGQWHGSIRDGHNIIVSYEPVGVVAAITPWNFPLALPSWKVAAALAYGNTVVLKPSSAVPGPAIMLARILEEVGLPGGVFNLVVGDGRSSGDIMVDAADAVSFTGGTNTGRSVMIRAAQSMTKAQLELGGKNPLVVLDDADLDLAVDIAADGAWIQTGQRCTGTERFIVQRGIHDAFVERLAAKARAYKVGHALDPDTQIGPVATKAQFDDNLAFVAAARAEGAELLAGGIAVEARTRGHYMAPTLFVGTHGEMHCNQHESFGPIAAVIEVADLDEAIAVANGCELGLSSGIATRSLKHAEAFRRASRAGMVMINTPTAGLEYHVPLGGRAPSGFGARETGAAAAEFFTESKTAYVNHGVK</sequence>
<dbReference type="AlphaFoldDB" id="A0A1L3ZWA7"/>
<evidence type="ECO:0000259" key="5">
    <source>
        <dbReference type="Pfam" id="PF00171"/>
    </source>
</evidence>
<dbReference type="Gene3D" id="3.40.605.10">
    <property type="entry name" value="Aldehyde Dehydrogenase, Chain A, domain 1"/>
    <property type="match status" value="1"/>
</dbReference>
<keyword evidence="7" id="KW-1185">Reference proteome</keyword>
<protein>
    <submittedName>
        <fullName evidence="6">Aldehyde dehydrogenase family protein</fullName>
    </submittedName>
</protein>
<dbReference type="STRING" id="1921510.BSL82_11820"/>
<dbReference type="InterPro" id="IPR015590">
    <property type="entry name" value="Aldehyde_DH_dom"/>
</dbReference>
<dbReference type="KEGG" id="sphj:BSL82_11820"/>
<dbReference type="InterPro" id="IPR016161">
    <property type="entry name" value="Ald_DH/histidinol_DH"/>
</dbReference>
<dbReference type="SUPFAM" id="SSF53720">
    <property type="entry name" value="ALDH-like"/>
    <property type="match status" value="1"/>
</dbReference>
<evidence type="ECO:0000313" key="7">
    <source>
        <dbReference type="Proteomes" id="UP000182063"/>
    </source>
</evidence>
<evidence type="ECO:0000256" key="1">
    <source>
        <dbReference type="ARBA" id="ARBA00009986"/>
    </source>
</evidence>